<dbReference type="RefSeq" id="WP_187332874.1">
    <property type="nucleotide sequence ID" value="NZ_CP060490.1"/>
</dbReference>
<evidence type="ECO:0000313" key="2">
    <source>
        <dbReference type="EMBL" id="QNL44273.1"/>
    </source>
</evidence>
<dbReference type="Pfam" id="PF01381">
    <property type="entry name" value="HTH_3"/>
    <property type="match status" value="1"/>
</dbReference>
<dbReference type="CDD" id="cd00093">
    <property type="entry name" value="HTH_XRE"/>
    <property type="match status" value="1"/>
</dbReference>
<keyword evidence="3" id="KW-1185">Reference proteome</keyword>
<dbReference type="Proteomes" id="UP000515960">
    <property type="component" value="Chromosome"/>
</dbReference>
<dbReference type="SMART" id="SM00530">
    <property type="entry name" value="HTH_XRE"/>
    <property type="match status" value="1"/>
</dbReference>
<name>A0A7G9B3Z2_9FIRM</name>
<sequence length="74" mass="8749">MVFQRLEDLRIDADKTQEDIADILDCKREVYRRYEKGIHEIPVWALVKLASFYKTSTDYILGLTDIKKPYPKGK</sequence>
<reference evidence="2 3" key="1">
    <citation type="submission" date="2020-08" db="EMBL/GenBank/DDBJ databases">
        <authorList>
            <person name="Liu C."/>
            <person name="Sun Q."/>
        </authorList>
    </citation>
    <scope>NUCLEOTIDE SEQUENCE [LARGE SCALE GENOMIC DNA]</scope>
    <source>
        <strain evidence="2 3">NSJ-62</strain>
    </source>
</reference>
<dbReference type="AlphaFoldDB" id="A0A7G9B3Z2"/>
<dbReference type="InterPro" id="IPR010982">
    <property type="entry name" value="Lambda_DNA-bd_dom_sf"/>
</dbReference>
<feature type="domain" description="HTH cro/C1-type" evidence="1">
    <location>
        <begin position="6"/>
        <end position="60"/>
    </location>
</feature>
<evidence type="ECO:0000313" key="3">
    <source>
        <dbReference type="Proteomes" id="UP000515960"/>
    </source>
</evidence>
<dbReference type="GO" id="GO:0003677">
    <property type="term" value="F:DNA binding"/>
    <property type="evidence" value="ECO:0007669"/>
    <property type="project" value="InterPro"/>
</dbReference>
<organism evidence="2 3">
    <name type="scientific">Oscillibacter hominis</name>
    <dbReference type="NCBI Taxonomy" id="2763056"/>
    <lineage>
        <taxon>Bacteria</taxon>
        <taxon>Bacillati</taxon>
        <taxon>Bacillota</taxon>
        <taxon>Clostridia</taxon>
        <taxon>Eubacteriales</taxon>
        <taxon>Oscillospiraceae</taxon>
        <taxon>Oscillibacter</taxon>
    </lineage>
</organism>
<dbReference type="InterPro" id="IPR001387">
    <property type="entry name" value="Cro/C1-type_HTH"/>
</dbReference>
<dbReference type="SUPFAM" id="SSF47413">
    <property type="entry name" value="lambda repressor-like DNA-binding domains"/>
    <property type="match status" value="1"/>
</dbReference>
<proteinExistence type="predicted"/>
<accession>A0A7G9B3Z2</accession>
<dbReference type="PROSITE" id="PS50943">
    <property type="entry name" value="HTH_CROC1"/>
    <property type="match status" value="1"/>
</dbReference>
<dbReference type="EMBL" id="CP060490">
    <property type="protein sequence ID" value="QNL44273.1"/>
    <property type="molecule type" value="Genomic_DNA"/>
</dbReference>
<protein>
    <submittedName>
        <fullName evidence="2">Helix-turn-helix transcriptional regulator</fullName>
    </submittedName>
</protein>
<dbReference type="Gene3D" id="1.10.260.40">
    <property type="entry name" value="lambda repressor-like DNA-binding domains"/>
    <property type="match status" value="1"/>
</dbReference>
<dbReference type="KEGG" id="ohi:H8790_12655"/>
<gene>
    <name evidence="2" type="ORF">H8790_12655</name>
</gene>
<evidence type="ECO:0000259" key="1">
    <source>
        <dbReference type="PROSITE" id="PS50943"/>
    </source>
</evidence>